<feature type="transmembrane region" description="Helical" evidence="1">
    <location>
        <begin position="300"/>
        <end position="319"/>
    </location>
</feature>
<evidence type="ECO:0000313" key="2">
    <source>
        <dbReference type="EMBL" id="BBM83450.1"/>
    </source>
</evidence>
<feature type="transmembrane region" description="Helical" evidence="1">
    <location>
        <begin position="214"/>
        <end position="234"/>
    </location>
</feature>
<dbReference type="EMBL" id="AP019860">
    <property type="protein sequence ID" value="BBM83450.1"/>
    <property type="molecule type" value="Genomic_DNA"/>
</dbReference>
<keyword evidence="1" id="KW-0472">Membrane</keyword>
<keyword evidence="3" id="KW-1185">Reference proteome</keyword>
<evidence type="ECO:0000256" key="1">
    <source>
        <dbReference type="SAM" id="Phobius"/>
    </source>
</evidence>
<feature type="transmembrane region" description="Helical" evidence="1">
    <location>
        <begin position="110"/>
        <end position="128"/>
    </location>
</feature>
<organism evidence="2 3">
    <name type="scientific">Uabimicrobium amorphum</name>
    <dbReference type="NCBI Taxonomy" id="2596890"/>
    <lineage>
        <taxon>Bacteria</taxon>
        <taxon>Pseudomonadati</taxon>
        <taxon>Planctomycetota</taxon>
        <taxon>Candidatus Uabimicrobiia</taxon>
        <taxon>Candidatus Uabimicrobiales</taxon>
        <taxon>Candidatus Uabimicrobiaceae</taxon>
        <taxon>Candidatus Uabimicrobium</taxon>
    </lineage>
</organism>
<name>A0A5S9ILW5_UABAM</name>
<feature type="transmembrane region" description="Helical" evidence="1">
    <location>
        <begin position="52"/>
        <end position="73"/>
    </location>
</feature>
<gene>
    <name evidence="2" type="ORF">UABAM_01802</name>
</gene>
<feature type="transmembrane region" description="Helical" evidence="1">
    <location>
        <begin position="20"/>
        <end position="40"/>
    </location>
</feature>
<reference evidence="2 3" key="1">
    <citation type="submission" date="2019-08" db="EMBL/GenBank/DDBJ databases">
        <title>Complete genome sequence of Candidatus Uab amorphum.</title>
        <authorList>
            <person name="Shiratori T."/>
            <person name="Suzuki S."/>
            <person name="Kakizawa Y."/>
            <person name="Ishida K."/>
        </authorList>
    </citation>
    <scope>NUCLEOTIDE SEQUENCE [LARGE SCALE GENOMIC DNA]</scope>
    <source>
        <strain evidence="2 3">SRT547</strain>
    </source>
</reference>
<accession>A0A5S9ILW5</accession>
<evidence type="ECO:0000313" key="3">
    <source>
        <dbReference type="Proteomes" id="UP000326354"/>
    </source>
</evidence>
<feature type="transmembrane region" description="Helical" evidence="1">
    <location>
        <begin position="432"/>
        <end position="451"/>
    </location>
</feature>
<feature type="transmembrane region" description="Helical" evidence="1">
    <location>
        <begin position="374"/>
        <end position="390"/>
    </location>
</feature>
<dbReference type="RefSeq" id="WP_151967649.1">
    <property type="nucleotide sequence ID" value="NZ_AP019860.1"/>
</dbReference>
<keyword evidence="1" id="KW-1133">Transmembrane helix</keyword>
<sequence>MDLSKNVLKLLKWKAGPSFFYILSAACILLGAAMITIPLYENSNLLAKRFYLVGVLHSYEIALLCVSLLVCRWKKSNKDAISLVCLLGIFIIGSTISLDTVSVEFAQTTLILGIISLLFVFLKLHLLFKKILGNNNILLFIALIILLLPNFIMPGILGLALENGLKNNRQLIPIWSIGWFLTIFAGILFVFTARKVSAQDIVNDKVKPFLSRRVMQWIFSLIVFTGTICHQYTMSFSFDLRISIANVLPLVIVGIFLGFEFKRVLQKKFAIGDLSWILSPVVLAFVVASNQPAQSAYELASYPALLLGVTSAATLFLHFSKRSYIAKYKHFFLYIAAIYFLSAIVVWNNSLVFIWLLRVALLIAFMLMLRYQNFYWAVTVALLSVTNIFVEPQFLHIAQEIRLSYVKVFCLLLGTMTLLLCALVPQKTPKKVLVIASILFAIGIHGCFADANIKDLYAPAISSLGAIFCGGIFSWRYRDFKAFAPTILPAMVNGQTFLYSSGEFLLNNKGWIVIAISFILLALGAMSSFANLDQEEHAQTT</sequence>
<feature type="transmembrane region" description="Helical" evidence="1">
    <location>
        <begin position="172"/>
        <end position="193"/>
    </location>
</feature>
<feature type="transmembrane region" description="Helical" evidence="1">
    <location>
        <begin position="137"/>
        <end position="160"/>
    </location>
</feature>
<feature type="transmembrane region" description="Helical" evidence="1">
    <location>
        <begin position="80"/>
        <end position="98"/>
    </location>
</feature>
<feature type="transmembrane region" description="Helical" evidence="1">
    <location>
        <begin position="331"/>
        <end position="347"/>
    </location>
</feature>
<dbReference type="Proteomes" id="UP000326354">
    <property type="component" value="Chromosome"/>
</dbReference>
<feature type="transmembrane region" description="Helical" evidence="1">
    <location>
        <begin position="405"/>
        <end position="425"/>
    </location>
</feature>
<dbReference type="AlphaFoldDB" id="A0A5S9ILW5"/>
<feature type="transmembrane region" description="Helical" evidence="1">
    <location>
        <begin position="240"/>
        <end position="259"/>
    </location>
</feature>
<dbReference type="PROSITE" id="PS51257">
    <property type="entry name" value="PROKAR_LIPOPROTEIN"/>
    <property type="match status" value="1"/>
</dbReference>
<keyword evidence="1" id="KW-0812">Transmembrane</keyword>
<dbReference type="KEGG" id="uam:UABAM_01802"/>
<proteinExistence type="predicted"/>
<feature type="transmembrane region" description="Helical" evidence="1">
    <location>
        <begin position="457"/>
        <end position="475"/>
    </location>
</feature>
<feature type="transmembrane region" description="Helical" evidence="1">
    <location>
        <begin position="271"/>
        <end position="288"/>
    </location>
</feature>
<protein>
    <submittedName>
        <fullName evidence="2">Uncharacterized protein</fullName>
    </submittedName>
</protein>
<feature type="transmembrane region" description="Helical" evidence="1">
    <location>
        <begin position="511"/>
        <end position="532"/>
    </location>
</feature>